<reference evidence="1" key="1">
    <citation type="submission" date="2020-05" db="EMBL/GenBank/DDBJ databases">
        <title>Large-scale comparative analyses of tick genomes elucidate their genetic diversity and vector capacities.</title>
        <authorList>
            <person name="Jia N."/>
            <person name="Wang J."/>
            <person name="Shi W."/>
            <person name="Du L."/>
            <person name="Sun Y."/>
            <person name="Zhan W."/>
            <person name="Jiang J."/>
            <person name="Wang Q."/>
            <person name="Zhang B."/>
            <person name="Ji P."/>
            <person name="Sakyi L.B."/>
            <person name="Cui X."/>
            <person name="Yuan T."/>
            <person name="Jiang B."/>
            <person name="Yang W."/>
            <person name="Lam T.T.-Y."/>
            <person name="Chang Q."/>
            <person name="Ding S."/>
            <person name="Wang X."/>
            <person name="Zhu J."/>
            <person name="Ruan X."/>
            <person name="Zhao L."/>
            <person name="Wei J."/>
            <person name="Que T."/>
            <person name="Du C."/>
            <person name="Cheng J."/>
            <person name="Dai P."/>
            <person name="Han X."/>
            <person name="Huang E."/>
            <person name="Gao Y."/>
            <person name="Liu J."/>
            <person name="Shao H."/>
            <person name="Ye R."/>
            <person name="Li L."/>
            <person name="Wei W."/>
            <person name="Wang X."/>
            <person name="Wang C."/>
            <person name="Yang T."/>
            <person name="Huo Q."/>
            <person name="Li W."/>
            <person name="Guo W."/>
            <person name="Chen H."/>
            <person name="Zhou L."/>
            <person name="Ni X."/>
            <person name="Tian J."/>
            <person name="Zhou Y."/>
            <person name="Sheng Y."/>
            <person name="Liu T."/>
            <person name="Pan Y."/>
            <person name="Xia L."/>
            <person name="Li J."/>
            <person name="Zhao F."/>
            <person name="Cao W."/>
        </authorList>
    </citation>
    <scope>NUCLEOTIDE SEQUENCE</scope>
    <source>
        <strain evidence="1">Dsil-2018</strain>
    </source>
</reference>
<dbReference type="EMBL" id="CM023473">
    <property type="protein sequence ID" value="KAH7953544.1"/>
    <property type="molecule type" value="Genomic_DNA"/>
</dbReference>
<sequence>MPRMSLVEEEGEKRINMAHLAIACSHKMNSMARIHSDILKKALLKDFYERYCECFLNKTNIITPRRWLLLCNRSLADLIADQIGEDWIVHLQQLTKRADLALSALGVTYDRLQVIKYTPQINTEYFNILAGLPDVVEVSAFGALMAFEWQVWLGLLSSLMLCVFTSVLVDARNGMHKSIAQMRQCIAHNWWLYVSAMFMESSARTPRNTAGRIVLAAWWLTVVVLMNAFTGHMKATLMLFPEPERIDTFMKLSRQTDITPFLWGGGAYEELLKV</sequence>
<protein>
    <submittedName>
        <fullName evidence="1">Uncharacterized protein</fullName>
    </submittedName>
</protein>
<accession>A0ACB8CWN3</accession>
<evidence type="ECO:0000313" key="1">
    <source>
        <dbReference type="EMBL" id="KAH7953544.1"/>
    </source>
</evidence>
<organism evidence="1 2">
    <name type="scientific">Dermacentor silvarum</name>
    <name type="common">Tick</name>
    <dbReference type="NCBI Taxonomy" id="543639"/>
    <lineage>
        <taxon>Eukaryota</taxon>
        <taxon>Metazoa</taxon>
        <taxon>Ecdysozoa</taxon>
        <taxon>Arthropoda</taxon>
        <taxon>Chelicerata</taxon>
        <taxon>Arachnida</taxon>
        <taxon>Acari</taxon>
        <taxon>Parasitiformes</taxon>
        <taxon>Ixodida</taxon>
        <taxon>Ixodoidea</taxon>
        <taxon>Ixodidae</taxon>
        <taxon>Rhipicephalinae</taxon>
        <taxon>Dermacentor</taxon>
    </lineage>
</organism>
<comment type="caution">
    <text evidence="1">The sequence shown here is derived from an EMBL/GenBank/DDBJ whole genome shotgun (WGS) entry which is preliminary data.</text>
</comment>
<name>A0ACB8CWN3_DERSI</name>
<dbReference type="Proteomes" id="UP000821865">
    <property type="component" value="Chromosome 4"/>
</dbReference>
<evidence type="ECO:0000313" key="2">
    <source>
        <dbReference type="Proteomes" id="UP000821865"/>
    </source>
</evidence>
<keyword evidence="2" id="KW-1185">Reference proteome</keyword>
<gene>
    <name evidence="1" type="ORF">HPB49_009739</name>
</gene>
<proteinExistence type="predicted"/>